<dbReference type="GeneTree" id="ENSGT00390000017281"/>
<evidence type="ECO:0000256" key="14">
    <source>
        <dbReference type="SAM" id="MobiDB-lite"/>
    </source>
</evidence>
<dbReference type="GO" id="GO:0005730">
    <property type="term" value="C:nucleolus"/>
    <property type="evidence" value="ECO:0007669"/>
    <property type="project" value="UniProtKB-SubCell"/>
</dbReference>
<feature type="compositionally biased region" description="Basic and acidic residues" evidence="14">
    <location>
        <begin position="146"/>
        <end position="169"/>
    </location>
</feature>
<comment type="similarity">
    <text evidence="4">Belongs to the CGR1 family.</text>
</comment>
<evidence type="ECO:0000256" key="3">
    <source>
        <dbReference type="ARBA" id="ARBA00004604"/>
    </source>
</evidence>
<comment type="function">
    <text evidence="1">Involved in nucleolar integrity and required for processing of the pre-rRNA for the 60S ribosome subunit.</text>
</comment>
<keyword evidence="9" id="KW-0597">Phosphoprotein</keyword>
<evidence type="ECO:0000256" key="1">
    <source>
        <dbReference type="ARBA" id="ARBA00004090"/>
    </source>
</evidence>
<dbReference type="Pfam" id="PF03879">
    <property type="entry name" value="Cgr1"/>
    <property type="match status" value="1"/>
</dbReference>
<evidence type="ECO:0000256" key="5">
    <source>
        <dbReference type="ARBA" id="ARBA00016738"/>
    </source>
</evidence>
<keyword evidence="8" id="KW-0698">rRNA processing</keyword>
<feature type="compositionally biased region" description="Basic and acidic residues" evidence="14">
    <location>
        <begin position="218"/>
        <end position="227"/>
    </location>
</feature>
<feature type="compositionally biased region" description="Low complexity" evidence="14">
    <location>
        <begin position="12"/>
        <end position="22"/>
    </location>
</feature>
<evidence type="ECO:0000256" key="11">
    <source>
        <dbReference type="ARBA" id="ARBA00023054"/>
    </source>
</evidence>
<reference evidence="15" key="1">
    <citation type="submission" date="2021-06" db="EMBL/GenBank/DDBJ databases">
        <authorList>
            <consortium name="Wellcome Sanger Institute Data Sharing"/>
        </authorList>
    </citation>
    <scope>NUCLEOTIDE SEQUENCE [LARGE SCALE GENOMIC DNA]</scope>
</reference>
<reference evidence="15" key="3">
    <citation type="submission" date="2025-09" db="UniProtKB">
        <authorList>
            <consortium name="Ensembl"/>
        </authorList>
    </citation>
    <scope>IDENTIFICATION</scope>
</reference>
<evidence type="ECO:0000256" key="8">
    <source>
        <dbReference type="ARBA" id="ARBA00022552"/>
    </source>
</evidence>
<reference evidence="15" key="2">
    <citation type="submission" date="2025-08" db="UniProtKB">
        <authorList>
            <consortium name="Ensembl"/>
        </authorList>
    </citation>
    <scope>IDENTIFICATION</scope>
</reference>
<dbReference type="GO" id="GO:0005694">
    <property type="term" value="C:chromosome"/>
    <property type="evidence" value="ECO:0007669"/>
    <property type="project" value="UniProtKB-SubCell"/>
</dbReference>
<feature type="compositionally biased region" description="Basic and acidic residues" evidence="14">
    <location>
        <begin position="236"/>
        <end position="259"/>
    </location>
</feature>
<protein>
    <recommendedName>
        <fullName evidence="5">Coiled-coil domain-containing protein 86</fullName>
    </recommendedName>
</protein>
<dbReference type="GO" id="GO:0006364">
    <property type="term" value="P:rRNA processing"/>
    <property type="evidence" value="ECO:0007669"/>
    <property type="project" value="UniProtKB-KW"/>
</dbReference>
<evidence type="ECO:0000256" key="4">
    <source>
        <dbReference type="ARBA" id="ARBA00007869"/>
    </source>
</evidence>
<dbReference type="PANTHER" id="PTHR13557">
    <property type="entry name" value="COILED-COIL DOMAIN-CONTAINING PROTEIN 86"/>
    <property type="match status" value="1"/>
</dbReference>
<accession>A0A8C4S1Y0</accession>
<evidence type="ECO:0000256" key="12">
    <source>
        <dbReference type="ARBA" id="ARBA00023242"/>
    </source>
</evidence>
<evidence type="ECO:0000313" key="15">
    <source>
        <dbReference type="Ensembl" id="ENSECRP00000010093.1"/>
    </source>
</evidence>
<feature type="compositionally biased region" description="Basic and acidic residues" evidence="14">
    <location>
        <begin position="64"/>
        <end position="78"/>
    </location>
</feature>
<evidence type="ECO:0000256" key="2">
    <source>
        <dbReference type="ARBA" id="ARBA00004286"/>
    </source>
</evidence>
<evidence type="ECO:0000256" key="10">
    <source>
        <dbReference type="ARBA" id="ARBA00022934"/>
    </source>
</evidence>
<comment type="subcellular location">
    <subcellularLocation>
        <location evidence="2">Chromosome</location>
    </subcellularLocation>
    <subcellularLocation>
        <location evidence="3">Nucleus</location>
        <location evidence="3">Nucleolus</location>
    </subcellularLocation>
</comment>
<keyword evidence="11" id="KW-0175">Coiled coil</keyword>
<dbReference type="Ensembl" id="ENSECRT00000010259.1">
    <property type="protein sequence ID" value="ENSECRP00000010093.1"/>
    <property type="gene ID" value="ENSECRG00000006742.1"/>
</dbReference>
<dbReference type="OrthoDB" id="277961at2759"/>
<proteinExistence type="inferred from homology"/>
<name>A0A8C4S1Y0_ERPCA</name>
<evidence type="ECO:0000256" key="9">
    <source>
        <dbReference type="ARBA" id="ARBA00022553"/>
    </source>
</evidence>
<dbReference type="PANTHER" id="PTHR13557:SF1">
    <property type="entry name" value="COILED-COIL DOMAIN-CONTAINING PROTEIN 86"/>
    <property type="match status" value="1"/>
</dbReference>
<evidence type="ECO:0000256" key="6">
    <source>
        <dbReference type="ARBA" id="ARBA00022454"/>
    </source>
</evidence>
<feature type="region of interest" description="Disordered" evidence="14">
    <location>
        <begin position="218"/>
        <end position="259"/>
    </location>
</feature>
<dbReference type="InterPro" id="IPR005579">
    <property type="entry name" value="Cgr1-like"/>
</dbReference>
<dbReference type="Proteomes" id="UP000694620">
    <property type="component" value="Chromosome 10"/>
</dbReference>
<keyword evidence="16" id="KW-1185">Reference proteome</keyword>
<keyword evidence="6" id="KW-0158">Chromosome</keyword>
<evidence type="ECO:0000256" key="13">
    <source>
        <dbReference type="ARBA" id="ARBA00093307"/>
    </source>
</evidence>
<feature type="compositionally biased region" description="Basic residues" evidence="14">
    <location>
        <begin position="53"/>
        <end position="63"/>
    </location>
</feature>
<feature type="region of interest" description="Disordered" evidence="14">
    <location>
        <begin position="278"/>
        <end position="324"/>
    </location>
</feature>
<feature type="region of interest" description="Disordered" evidence="14">
    <location>
        <begin position="1"/>
        <end position="196"/>
    </location>
</feature>
<keyword evidence="7" id="KW-0690">Ribosome biogenesis</keyword>
<evidence type="ECO:0000313" key="16">
    <source>
        <dbReference type="Proteomes" id="UP000694620"/>
    </source>
</evidence>
<dbReference type="AlphaFoldDB" id="A0A8C4S1Y0"/>
<dbReference type="RefSeq" id="XP_028668201.1">
    <property type="nucleotide sequence ID" value="XM_028812368.2"/>
</dbReference>
<feature type="compositionally biased region" description="Basic and acidic residues" evidence="14">
    <location>
        <begin position="108"/>
        <end position="139"/>
    </location>
</feature>
<sequence length="324" mass="37136">MSRRSVKIKTVENPSSDPSPSLELEEPLQTRSGRRLLSQPVAVTEAAQQTPQSRRRPARKSQRLHSEEVEDTTSKDSETLPQTTEEATSPAKKESRSQGSAEAEDEAVEPKPIDRSGEAHRAVNEETDCPVKEDKKEESTGPQKQDGGESKRIKMEKDEAKAAREKEQVRLTNGKPVTNNQVPIPLGKPKSGRVWKDRTKKRFSSMLKSKSLCTSWEKKMQEKQEKKMMKHFARQLQEDKAKEKEAKRLRREENLKRKAENELKSEIVQVIHNPAKIKRMKKKQLRQIEKRDTLALMQKKKNEPKSRKPHKKTKAEDGAQEAVK</sequence>
<gene>
    <name evidence="15" type="primary">ccdc86</name>
</gene>
<evidence type="ECO:0000256" key="7">
    <source>
        <dbReference type="ARBA" id="ARBA00022517"/>
    </source>
</evidence>
<dbReference type="CTD" id="79080"/>
<dbReference type="InterPro" id="IPR026570">
    <property type="entry name" value="CCDC86"/>
</dbReference>
<keyword evidence="12" id="KW-0539">Nucleus</keyword>
<keyword evidence="10" id="KW-0164">Citrullination</keyword>
<dbReference type="GeneID" id="114659734"/>
<comment type="function">
    <text evidence="13">Required for proper chromosome segregation during mitosis and error-free mitotic progression.</text>
</comment>
<organism evidence="15 16">
    <name type="scientific">Erpetoichthys calabaricus</name>
    <name type="common">Rope fish</name>
    <name type="synonym">Calamoichthys calabaricus</name>
    <dbReference type="NCBI Taxonomy" id="27687"/>
    <lineage>
        <taxon>Eukaryota</taxon>
        <taxon>Metazoa</taxon>
        <taxon>Chordata</taxon>
        <taxon>Craniata</taxon>
        <taxon>Vertebrata</taxon>
        <taxon>Euteleostomi</taxon>
        <taxon>Actinopterygii</taxon>
        <taxon>Polypteriformes</taxon>
        <taxon>Polypteridae</taxon>
        <taxon>Erpetoichthys</taxon>
    </lineage>
</organism>